<feature type="region of interest" description="Disordered" evidence="6">
    <location>
        <begin position="132"/>
        <end position="153"/>
    </location>
</feature>
<dbReference type="EMBL" id="CAIIXF020000009">
    <property type="protein sequence ID" value="CAH1795503.1"/>
    <property type="molecule type" value="Genomic_DNA"/>
</dbReference>
<dbReference type="PROSITE" id="PS50002">
    <property type="entry name" value="SH3"/>
    <property type="match status" value="3"/>
</dbReference>
<organism evidence="10 11">
    <name type="scientific">Owenia fusiformis</name>
    <name type="common">Polychaete worm</name>
    <dbReference type="NCBI Taxonomy" id="6347"/>
    <lineage>
        <taxon>Eukaryota</taxon>
        <taxon>Metazoa</taxon>
        <taxon>Spiralia</taxon>
        <taxon>Lophotrochozoa</taxon>
        <taxon>Annelida</taxon>
        <taxon>Polychaeta</taxon>
        <taxon>Sedentaria</taxon>
        <taxon>Canalipalpata</taxon>
        <taxon>Sabellida</taxon>
        <taxon>Oweniida</taxon>
        <taxon>Oweniidae</taxon>
        <taxon>Owenia</taxon>
    </lineage>
</organism>
<evidence type="ECO:0000256" key="6">
    <source>
        <dbReference type="SAM" id="MobiDB-lite"/>
    </source>
</evidence>
<comment type="subcellular location">
    <subcellularLocation>
        <location evidence="1">Cell junction</location>
    </subcellularLocation>
</comment>
<dbReference type="PROSITE" id="PS50831">
    <property type="entry name" value="SOHO"/>
    <property type="match status" value="1"/>
</dbReference>
<dbReference type="InterPro" id="IPR003127">
    <property type="entry name" value="SoHo_dom"/>
</dbReference>
<feature type="region of interest" description="Disordered" evidence="6">
    <location>
        <begin position="694"/>
        <end position="735"/>
    </location>
</feature>
<feature type="compositionally biased region" description="Polar residues" evidence="6">
    <location>
        <begin position="885"/>
        <end position="902"/>
    </location>
</feature>
<dbReference type="CDD" id="cd11782">
    <property type="entry name" value="SH3_Sorbs_2"/>
    <property type="match status" value="1"/>
</dbReference>
<evidence type="ECO:0000256" key="2">
    <source>
        <dbReference type="ARBA" id="ARBA00022443"/>
    </source>
</evidence>
<feature type="compositionally biased region" description="Low complexity" evidence="6">
    <location>
        <begin position="962"/>
        <end position="975"/>
    </location>
</feature>
<feature type="domain" description="PDZ" evidence="8">
    <location>
        <begin position="1"/>
        <end position="53"/>
    </location>
</feature>
<reference evidence="10" key="1">
    <citation type="submission" date="2022-03" db="EMBL/GenBank/DDBJ databases">
        <authorList>
            <person name="Martin C."/>
        </authorList>
    </citation>
    <scope>NUCLEOTIDE SEQUENCE</scope>
</reference>
<keyword evidence="4" id="KW-0965">Cell junction</keyword>
<feature type="compositionally biased region" description="Polar residues" evidence="6">
    <location>
        <begin position="515"/>
        <end position="528"/>
    </location>
</feature>
<dbReference type="Pfam" id="PF00018">
    <property type="entry name" value="SH3_1"/>
    <property type="match status" value="1"/>
</dbReference>
<keyword evidence="2 5" id="KW-0728">SH3 domain</keyword>
<feature type="domain" description="SH3" evidence="7">
    <location>
        <begin position="749"/>
        <end position="808"/>
    </location>
</feature>
<dbReference type="GO" id="GO:0070161">
    <property type="term" value="C:anchoring junction"/>
    <property type="evidence" value="ECO:0007669"/>
    <property type="project" value="UniProtKB-SubCell"/>
</dbReference>
<feature type="compositionally biased region" description="Basic and acidic residues" evidence="6">
    <location>
        <begin position="694"/>
        <end position="714"/>
    </location>
</feature>
<feature type="compositionally biased region" description="Basic and acidic residues" evidence="6">
    <location>
        <begin position="419"/>
        <end position="430"/>
    </location>
</feature>
<dbReference type="InterPro" id="IPR050384">
    <property type="entry name" value="Endophilin_SH3RF"/>
</dbReference>
<evidence type="ECO:0000256" key="3">
    <source>
        <dbReference type="ARBA" id="ARBA00022737"/>
    </source>
</evidence>
<dbReference type="PRINTS" id="PR00452">
    <property type="entry name" value="SH3DOMAIN"/>
</dbReference>
<dbReference type="Pfam" id="PF02208">
    <property type="entry name" value="Sorb"/>
    <property type="match status" value="1"/>
</dbReference>
<sequence length="1077" mass="120479">LNPNSKACNEGVKLGDIVESINGQSIQGYQCKNALDLIKSANQKLVLELKSGDSSMNGQVNGDIKHSFVSNNNEGESRKVEYKPVSFGTSPQGPSVLSPSSKGPTFTKLNTPPIVHNASSVNTTPLSITPSFQSSQSYTAPSVNTAPSMNTPPSMNITLNAKKADENKPIMNSLTAKPGVWTPGAKPPTPEHEKPAPTTKIEDSRSPFKDMAQVWKPGGDSGSKKEFKPVKLDTTAIEREKSKSPVPPKPEESFAWKPPEKEERIAAAATISGSLHSVPPRSSSKNYTKLNINGDTHTSMDSNVYIETNAINGRESQQSPDANSSSTFERRFATNLPSTSSLSPTITLLQKSREGQIPKGAVYVGTEEKVEGEIKHTDQYYLVPSGEKTKTTRKIEQKAPKYQGIGPTNEKGVPVGLRSHIDDKNQKDWYKQMYKTLHKQPKRDDENPYSPTYTFPESSDEEGSTKQEDENPYTPNYMFPTSQYSRDMDKDETRSLDQYATYPRSKSLSEARPTYDTTSDVEYSSSTTERPRKSLGSSWAPPHARSKLEVYKNQPRSIVDYEPGFSSIAFKEAKSSGLHNPPIDKPGQFSRYTEGPDSDVRSVGSGSQLSPLQSKEAYRQVLVGGEVPVSGFRKQVPDRPAALPKRYQEHARKTQPIRSPASTLDRKKIAEDDAKRREHMLDDIDSFVQQMYEEEKRRKAMEEKQRNEARRHSDNLLPEQKSPIPTNRFDEGDRLPDHTKLRKKKIGTEIRGKAKAIYTFNAQNPKELSFKRGDSIYLTRDIDGNWLEGEHHGRIGIFPKNYVEVLTSIADAKAAAADAEGQGRVKYNFNAQTNVELSLKKGDTVTLTRRLDENWYEGRCKNQTGIFPTSYIDVIREPDTPLVTPMSSRMTTPATSGFTTPANYDLDSPNGPLSPNIHMNGPTDGIDAFSPTPMDNYKRQQQDSFHYNGHGGHEQQSRVPEQRSSAQQQQSEQRSYGVKQQSQSSPHGYRQEYMPPVQKQPQQRAPQKQELSPSKKDIEVNTYRAIYNYKPRNEDELELKEGDEIYVMERCDDGWFVGTSNRTGHFGTFPGNYVTKL</sequence>
<feature type="domain" description="SH3" evidence="7">
    <location>
        <begin position="818"/>
        <end position="877"/>
    </location>
</feature>
<dbReference type="AlphaFoldDB" id="A0A8S4PME2"/>
<evidence type="ECO:0000259" key="8">
    <source>
        <dbReference type="PROSITE" id="PS50106"/>
    </source>
</evidence>
<evidence type="ECO:0000256" key="5">
    <source>
        <dbReference type="PROSITE-ProRule" id="PRU00192"/>
    </source>
</evidence>
<evidence type="ECO:0000313" key="11">
    <source>
        <dbReference type="Proteomes" id="UP000749559"/>
    </source>
</evidence>
<dbReference type="PANTHER" id="PTHR14167:SF116">
    <property type="entry name" value="CAP, ISOFORM AC"/>
    <property type="match status" value="1"/>
</dbReference>
<feature type="region of interest" description="Disordered" evidence="6">
    <location>
        <begin position="573"/>
        <end position="612"/>
    </location>
</feature>
<feature type="region of interest" description="Disordered" evidence="6">
    <location>
        <begin position="883"/>
        <end position="1017"/>
    </location>
</feature>
<feature type="region of interest" description="Disordered" evidence="6">
    <location>
        <begin position="174"/>
        <end position="342"/>
    </location>
</feature>
<dbReference type="SUPFAM" id="SSF50044">
    <property type="entry name" value="SH3-domain"/>
    <property type="match status" value="3"/>
</dbReference>
<keyword evidence="11" id="KW-1185">Reference proteome</keyword>
<dbReference type="InterPro" id="IPR001452">
    <property type="entry name" value="SH3_domain"/>
</dbReference>
<dbReference type="Gene3D" id="2.30.42.10">
    <property type="match status" value="1"/>
</dbReference>
<comment type="caution">
    <text evidence="10">The sequence shown here is derived from an EMBL/GenBank/DDBJ whole genome shotgun (WGS) entry which is preliminary data.</text>
</comment>
<feature type="non-terminal residue" evidence="10">
    <location>
        <position position="1"/>
    </location>
</feature>
<dbReference type="Pfam" id="PF14604">
    <property type="entry name" value="SH3_9"/>
    <property type="match status" value="2"/>
</dbReference>
<dbReference type="Proteomes" id="UP000749559">
    <property type="component" value="Unassembled WGS sequence"/>
</dbReference>
<name>A0A8S4PME2_OWEFU</name>
<keyword evidence="3" id="KW-0677">Repeat</keyword>
<evidence type="ECO:0000256" key="4">
    <source>
        <dbReference type="ARBA" id="ARBA00022949"/>
    </source>
</evidence>
<evidence type="ECO:0000313" key="10">
    <source>
        <dbReference type="EMBL" id="CAH1795503.1"/>
    </source>
</evidence>
<evidence type="ECO:0000256" key="1">
    <source>
        <dbReference type="ARBA" id="ARBA00004282"/>
    </source>
</evidence>
<dbReference type="OrthoDB" id="19092at2759"/>
<dbReference type="Gene3D" id="2.30.30.40">
    <property type="entry name" value="SH3 Domains"/>
    <property type="match status" value="3"/>
</dbReference>
<dbReference type="InterPro" id="IPR001478">
    <property type="entry name" value="PDZ"/>
</dbReference>
<dbReference type="PANTHER" id="PTHR14167">
    <property type="entry name" value="SH3 DOMAIN-CONTAINING"/>
    <property type="match status" value="1"/>
</dbReference>
<feature type="domain" description="SoHo" evidence="9">
    <location>
        <begin position="396"/>
        <end position="458"/>
    </location>
</feature>
<dbReference type="PROSITE" id="PS50106">
    <property type="entry name" value="PDZ"/>
    <property type="match status" value="1"/>
</dbReference>
<feature type="domain" description="SH3" evidence="7">
    <location>
        <begin position="1018"/>
        <end position="1077"/>
    </location>
</feature>
<dbReference type="SMART" id="SM00326">
    <property type="entry name" value="SH3"/>
    <property type="match status" value="3"/>
</dbReference>
<dbReference type="InterPro" id="IPR036034">
    <property type="entry name" value="PDZ_sf"/>
</dbReference>
<evidence type="ECO:0000259" key="7">
    <source>
        <dbReference type="PROSITE" id="PS50002"/>
    </source>
</evidence>
<dbReference type="SUPFAM" id="SSF50156">
    <property type="entry name" value="PDZ domain-like"/>
    <property type="match status" value="1"/>
</dbReference>
<evidence type="ECO:0008006" key="12">
    <source>
        <dbReference type="Google" id="ProtNLM"/>
    </source>
</evidence>
<feature type="compositionally biased region" description="Basic and acidic residues" evidence="6">
    <location>
        <begin position="388"/>
        <end position="399"/>
    </location>
</feature>
<feature type="compositionally biased region" description="Low complexity" evidence="6">
    <location>
        <begin position="995"/>
        <end position="1009"/>
    </location>
</feature>
<feature type="compositionally biased region" description="Polar residues" evidence="6">
    <location>
        <begin position="271"/>
        <end position="327"/>
    </location>
</feature>
<feature type="region of interest" description="Disordered" evidence="6">
    <location>
        <begin position="388"/>
        <end position="556"/>
    </location>
</feature>
<evidence type="ECO:0000259" key="9">
    <source>
        <dbReference type="PROSITE" id="PS50831"/>
    </source>
</evidence>
<dbReference type="CDD" id="cd11781">
    <property type="entry name" value="SH3_Sorbs_1"/>
    <property type="match status" value="1"/>
</dbReference>
<feature type="region of interest" description="Disordered" evidence="6">
    <location>
        <begin position="646"/>
        <end position="666"/>
    </location>
</feature>
<feature type="compositionally biased region" description="Basic and acidic residues" evidence="6">
    <location>
        <begin position="189"/>
        <end position="208"/>
    </location>
</feature>
<gene>
    <name evidence="10" type="ORF">OFUS_LOCUS20034</name>
</gene>
<proteinExistence type="predicted"/>
<dbReference type="InterPro" id="IPR036028">
    <property type="entry name" value="SH3-like_dom_sf"/>
</dbReference>
<dbReference type="SMART" id="SM00459">
    <property type="entry name" value="Sorb"/>
    <property type="match status" value="1"/>
</dbReference>
<feature type="compositionally biased region" description="Basic and acidic residues" evidence="6">
    <location>
        <begin position="486"/>
        <end position="495"/>
    </location>
</feature>
<feature type="compositionally biased region" description="Basic and acidic residues" evidence="6">
    <location>
        <begin position="222"/>
        <end position="265"/>
    </location>
</feature>
<protein>
    <recommendedName>
        <fullName evidence="12">Sorbin and SH3 domain-containing protein 1</fullName>
    </recommendedName>
</protein>
<dbReference type="FunFam" id="2.30.30.40:FF:000001">
    <property type="entry name" value="Sorbin and SH3 domain-containing protein 1 isoform 2"/>
    <property type="match status" value="1"/>
</dbReference>
<accession>A0A8S4PME2</accession>
<dbReference type="CDD" id="cd11780">
    <property type="entry name" value="SH3_Sorbs_3"/>
    <property type="match status" value="1"/>
</dbReference>